<dbReference type="OrthoDB" id="1922883at2759"/>
<sequence length="155" mass="18042">MAKFTVLVAIFIATLFVVDASIYRATVIFDDVDENTDENQSMRRCSHQIQQQQNLRQCKEYIRQSVRGYRGRGRGLPPADETENQSDQFRRCCSQLQQLDSMCRCEGLKIAFQQLQGQGMLRGQDIRQAYFLAQNLPKQCRVSPRQCLIRWSWGL</sequence>
<dbReference type="PANTHER" id="PTHR35496">
    <property type="entry name" value="2S SEED STORAGE PROTEIN 1-RELATED"/>
    <property type="match status" value="1"/>
</dbReference>
<comment type="caution">
    <text evidence="4">The sequence shown here is derived from an EMBL/GenBank/DDBJ whole genome shotgun (WGS) entry which is preliminary data.</text>
</comment>
<keyword evidence="2" id="KW-0732">Signal</keyword>
<dbReference type="InterPro" id="IPR000617">
    <property type="entry name" value="Napin/2SS/CON"/>
</dbReference>
<organism evidence="4 5">
    <name type="scientific">Manihot esculenta</name>
    <name type="common">Cassava</name>
    <name type="synonym">Jatropha manihot</name>
    <dbReference type="NCBI Taxonomy" id="3983"/>
    <lineage>
        <taxon>Eukaryota</taxon>
        <taxon>Viridiplantae</taxon>
        <taxon>Streptophyta</taxon>
        <taxon>Embryophyta</taxon>
        <taxon>Tracheophyta</taxon>
        <taxon>Spermatophyta</taxon>
        <taxon>Magnoliopsida</taxon>
        <taxon>eudicotyledons</taxon>
        <taxon>Gunneridae</taxon>
        <taxon>Pentapetalae</taxon>
        <taxon>rosids</taxon>
        <taxon>fabids</taxon>
        <taxon>Malpighiales</taxon>
        <taxon>Euphorbiaceae</taxon>
        <taxon>Crotonoideae</taxon>
        <taxon>Manihoteae</taxon>
        <taxon>Manihot</taxon>
    </lineage>
</organism>
<evidence type="ECO:0000313" key="5">
    <source>
        <dbReference type="Proteomes" id="UP000091857"/>
    </source>
</evidence>
<evidence type="ECO:0000256" key="1">
    <source>
        <dbReference type="ARBA" id="ARBA00008262"/>
    </source>
</evidence>
<dbReference type="STRING" id="3983.A0A2C9W6U1"/>
<dbReference type="InterPro" id="IPR016140">
    <property type="entry name" value="Bifunc_inhib/LTP/seed_store"/>
</dbReference>
<dbReference type="AlphaFoldDB" id="A0A2C9W6U1"/>
<protein>
    <recommendedName>
        <fullName evidence="3">Bifunctional inhibitor/plant lipid transfer protein/seed storage helical domain-containing protein</fullName>
    </recommendedName>
</protein>
<dbReference type="OMA" id="CCDELEN"/>
<dbReference type="Pfam" id="PF00234">
    <property type="entry name" value="Tryp_alpha_amyl"/>
    <property type="match status" value="1"/>
</dbReference>
<dbReference type="Proteomes" id="UP000091857">
    <property type="component" value="Chromosome 3"/>
</dbReference>
<proteinExistence type="inferred from homology"/>
<dbReference type="Gene3D" id="1.10.110.10">
    <property type="entry name" value="Plant lipid-transfer and hydrophobic proteins"/>
    <property type="match status" value="1"/>
</dbReference>
<keyword evidence="5" id="KW-1185">Reference proteome</keyword>
<name>A0A2C9W6U1_MANES</name>
<evidence type="ECO:0000256" key="2">
    <source>
        <dbReference type="SAM" id="SignalP"/>
    </source>
</evidence>
<dbReference type="InterPro" id="IPR036312">
    <property type="entry name" value="Bifun_inhib/LTP/seed_sf"/>
</dbReference>
<dbReference type="CDD" id="cd00261">
    <property type="entry name" value="AAI_SS"/>
    <property type="match status" value="1"/>
</dbReference>
<dbReference type="GO" id="GO:0045735">
    <property type="term" value="F:nutrient reservoir activity"/>
    <property type="evidence" value="ECO:0007669"/>
    <property type="project" value="InterPro"/>
</dbReference>
<reference evidence="5" key="1">
    <citation type="journal article" date="2016" name="Nat. Biotechnol.">
        <title>Sequencing wild and cultivated cassava and related species reveals extensive interspecific hybridization and genetic diversity.</title>
        <authorList>
            <person name="Bredeson J.V."/>
            <person name="Lyons J.B."/>
            <person name="Prochnik S.E."/>
            <person name="Wu G.A."/>
            <person name="Ha C.M."/>
            <person name="Edsinger-Gonzales E."/>
            <person name="Grimwood J."/>
            <person name="Schmutz J."/>
            <person name="Rabbi I.Y."/>
            <person name="Egesi C."/>
            <person name="Nauluvula P."/>
            <person name="Lebot V."/>
            <person name="Ndunguru J."/>
            <person name="Mkamilo G."/>
            <person name="Bart R.S."/>
            <person name="Setter T.L."/>
            <person name="Gleadow R.M."/>
            <person name="Kulakow P."/>
            <person name="Ferguson M.E."/>
            <person name="Rounsley S."/>
            <person name="Rokhsar D.S."/>
        </authorList>
    </citation>
    <scope>NUCLEOTIDE SEQUENCE [LARGE SCALE GENOMIC DNA]</scope>
    <source>
        <strain evidence="5">cv. AM560-2</strain>
    </source>
</reference>
<comment type="similarity">
    <text evidence="1">Belongs to the 2S seed storage albumins family.</text>
</comment>
<evidence type="ECO:0000313" key="4">
    <source>
        <dbReference type="EMBL" id="OAY55049.1"/>
    </source>
</evidence>
<accession>A0A2C9W6U1</accession>
<evidence type="ECO:0000259" key="3">
    <source>
        <dbReference type="SMART" id="SM00499"/>
    </source>
</evidence>
<dbReference type="EMBL" id="CM004389">
    <property type="protein sequence ID" value="OAY55049.1"/>
    <property type="molecule type" value="Genomic_DNA"/>
</dbReference>
<feature type="domain" description="Bifunctional inhibitor/plant lipid transfer protein/seed storage helical" evidence="3">
    <location>
        <begin position="45"/>
        <end position="147"/>
    </location>
</feature>
<dbReference type="SMART" id="SM00499">
    <property type="entry name" value="AAI"/>
    <property type="match status" value="1"/>
</dbReference>
<dbReference type="PANTHER" id="PTHR35496:SF18">
    <property type="entry name" value="BIFUNCTIONAL INHIBITOR_PLANT LIPID TRANSFER PROTEIN_SEED STORAGE HELICAL DOMAIN-CONTAINING PROTEIN"/>
    <property type="match status" value="1"/>
</dbReference>
<dbReference type="Gramene" id="Manes.03G123501.1.v8.1">
    <property type="protein sequence ID" value="Manes.03G123501.1.v8.1.CDS.1"/>
    <property type="gene ID" value="Manes.03G123501.v8.1"/>
</dbReference>
<gene>
    <name evidence="4" type="ORF">MANES_03G123501v8</name>
</gene>
<dbReference type="PRINTS" id="PR00496">
    <property type="entry name" value="NAPIN"/>
</dbReference>
<feature type="chain" id="PRO_5012383880" description="Bifunctional inhibitor/plant lipid transfer protein/seed storage helical domain-containing protein" evidence="2">
    <location>
        <begin position="21"/>
        <end position="155"/>
    </location>
</feature>
<feature type="signal peptide" evidence="2">
    <location>
        <begin position="1"/>
        <end position="20"/>
    </location>
</feature>
<dbReference type="SUPFAM" id="SSF47699">
    <property type="entry name" value="Bifunctional inhibitor/lipid-transfer protein/seed storage 2S albumin"/>
    <property type="match status" value="1"/>
</dbReference>